<evidence type="ECO:0000256" key="1">
    <source>
        <dbReference type="SAM" id="MobiDB-lite"/>
    </source>
</evidence>
<feature type="non-terminal residue" evidence="2">
    <location>
        <position position="1"/>
    </location>
</feature>
<proteinExistence type="predicted"/>
<feature type="region of interest" description="Disordered" evidence="1">
    <location>
        <begin position="63"/>
        <end position="83"/>
    </location>
</feature>
<name>A0A6G2DGU8_STREE</name>
<dbReference type="AlphaFoldDB" id="A0A6G2DGU8"/>
<evidence type="ECO:0000313" key="3">
    <source>
        <dbReference type="Proteomes" id="UP000483094"/>
    </source>
</evidence>
<organism evidence="2 3">
    <name type="scientific">Streptococcus pneumoniae</name>
    <dbReference type="NCBI Taxonomy" id="1313"/>
    <lineage>
        <taxon>Bacteria</taxon>
        <taxon>Bacillati</taxon>
        <taxon>Bacillota</taxon>
        <taxon>Bacilli</taxon>
        <taxon>Lactobacillales</taxon>
        <taxon>Streptococcaceae</taxon>
        <taxon>Streptococcus</taxon>
    </lineage>
</organism>
<dbReference type="Proteomes" id="UP000483094">
    <property type="component" value="Unassembled WGS sequence"/>
</dbReference>
<feature type="non-terminal residue" evidence="2">
    <location>
        <position position="83"/>
    </location>
</feature>
<dbReference type="EMBL" id="WNHQ01002324">
    <property type="protein sequence ID" value="MTV75555.1"/>
    <property type="molecule type" value="Genomic_DNA"/>
</dbReference>
<gene>
    <name evidence="2" type="ORF">GM540_16610</name>
</gene>
<sequence>VRLELFNDSNQLFEENPILYLNSLEEIEQVLSLVELEKEDSEIEIESPSESQEIDLFSYLEEENEKDKDKETETLIVGIEETD</sequence>
<protein>
    <submittedName>
        <fullName evidence="2">Uncharacterized protein</fullName>
    </submittedName>
</protein>
<comment type="caution">
    <text evidence="2">The sequence shown here is derived from an EMBL/GenBank/DDBJ whole genome shotgun (WGS) entry which is preliminary data.</text>
</comment>
<accession>A0A6G2DGU8</accession>
<evidence type="ECO:0000313" key="2">
    <source>
        <dbReference type="EMBL" id="MTV75555.1"/>
    </source>
</evidence>
<reference evidence="2 3" key="1">
    <citation type="submission" date="2019-11" db="EMBL/GenBank/DDBJ databases">
        <title>Growth characteristics of pneumococcus vary with the chemical composition of the capsule and with environmental conditions.</title>
        <authorList>
            <person name="Tothpal A."/>
            <person name="Desobry K."/>
            <person name="Joshi S."/>
            <person name="Wyllie A.L."/>
            <person name="Weinberger D.M."/>
        </authorList>
    </citation>
    <scope>NUCLEOTIDE SEQUENCE [LARGE SCALE GENOMIC DNA]</scope>
    <source>
        <strain evidence="3">pnumococcus19F</strain>
    </source>
</reference>